<accession>A0A8H3DFY9</accession>
<dbReference type="Proteomes" id="UP000663861">
    <property type="component" value="Unassembled WGS sequence"/>
</dbReference>
<sequence>MVSPFSYIQLADISLPKMISLITGFPLTPPGEHGLAAPSNTDAKLKAAAKLKKDSTSLLQFSRQLRAMGFHKEAFEASQIAADLCREALGVHAIATKVATTKHVAELCACTKDEGVVNQALGTQCDDIPYQPLDPSLTTYVFPPEMPVQISSFMTLSWLLNSVQVVAPLDTSIYTQGDPICRTSFRIKEGLTTEEVLEVQVPGIQCRSHIKVQPNIHSSLSSLLSKLNENMSSLGLAMQLWMPSTLKKKSGLWTTRH</sequence>
<organism evidence="1 2">
    <name type="scientific">Rhizoctonia solani</name>
    <dbReference type="NCBI Taxonomy" id="456999"/>
    <lineage>
        <taxon>Eukaryota</taxon>
        <taxon>Fungi</taxon>
        <taxon>Dikarya</taxon>
        <taxon>Basidiomycota</taxon>
        <taxon>Agaricomycotina</taxon>
        <taxon>Agaricomycetes</taxon>
        <taxon>Cantharellales</taxon>
        <taxon>Ceratobasidiaceae</taxon>
        <taxon>Rhizoctonia</taxon>
    </lineage>
</organism>
<comment type="caution">
    <text evidence="1">The sequence shown here is derived from an EMBL/GenBank/DDBJ whole genome shotgun (WGS) entry which is preliminary data.</text>
</comment>
<proteinExistence type="predicted"/>
<feature type="non-terminal residue" evidence="1">
    <location>
        <position position="257"/>
    </location>
</feature>
<gene>
    <name evidence="1" type="ORF">RDB_LOCUS162337</name>
</gene>
<name>A0A8H3DFY9_9AGAM</name>
<dbReference type="EMBL" id="CAJMWY010004231">
    <property type="protein sequence ID" value="CAE6524687.1"/>
    <property type="molecule type" value="Genomic_DNA"/>
</dbReference>
<reference evidence="1" key="1">
    <citation type="submission" date="2021-01" db="EMBL/GenBank/DDBJ databases">
        <authorList>
            <person name="Kaushik A."/>
        </authorList>
    </citation>
    <scope>NUCLEOTIDE SEQUENCE</scope>
    <source>
        <strain evidence="1">AG4-RS23</strain>
    </source>
</reference>
<evidence type="ECO:0000313" key="1">
    <source>
        <dbReference type="EMBL" id="CAE6524687.1"/>
    </source>
</evidence>
<dbReference type="AlphaFoldDB" id="A0A8H3DFY9"/>
<evidence type="ECO:0000313" key="2">
    <source>
        <dbReference type="Proteomes" id="UP000663861"/>
    </source>
</evidence>
<protein>
    <submittedName>
        <fullName evidence="1">Uncharacterized protein</fullName>
    </submittedName>
</protein>